<proteinExistence type="predicted"/>
<dbReference type="EMBL" id="RXOF01000001">
    <property type="protein sequence ID" value="RTQ53793.1"/>
    <property type="molecule type" value="Genomic_DNA"/>
</dbReference>
<dbReference type="GO" id="GO:0006313">
    <property type="term" value="P:DNA transposition"/>
    <property type="evidence" value="ECO:0007669"/>
    <property type="project" value="InterPro"/>
</dbReference>
<reference evidence="1 2" key="1">
    <citation type="submission" date="2018-12" db="EMBL/GenBank/DDBJ databases">
        <title>Hymenobacter gummosus sp. nov., isolated from a spring.</title>
        <authorList>
            <person name="Nie L."/>
        </authorList>
    </citation>
    <scope>NUCLEOTIDE SEQUENCE [LARGE SCALE GENOMIC DNA]</scope>
    <source>
        <strain evidence="1 2">KCTC 52166</strain>
    </source>
</reference>
<dbReference type="InterPro" id="IPR005063">
    <property type="entry name" value="Transposase_27"/>
</dbReference>
<dbReference type="GO" id="GO:0003677">
    <property type="term" value="F:DNA binding"/>
    <property type="evidence" value="ECO:0007669"/>
    <property type="project" value="InterPro"/>
</dbReference>
<sequence length="96" mass="10551">MSWRQHLPTTCRGTTNHIERCNATLRARIGRLVRKSLSFSRSLKLLDACVNLPELLPTGVMLSGADTTGDYLVSANCFPTKYGGLGAARHLPERPI</sequence>
<dbReference type="GO" id="GO:0004803">
    <property type="term" value="F:transposase activity"/>
    <property type="evidence" value="ECO:0007669"/>
    <property type="project" value="InterPro"/>
</dbReference>
<name>A0A431U970_9BACT</name>
<protein>
    <recommendedName>
        <fullName evidence="3">IS1 family transposase</fullName>
    </recommendedName>
</protein>
<comment type="caution">
    <text evidence="1">The sequence shown here is derived from an EMBL/GenBank/DDBJ whole genome shotgun (WGS) entry which is preliminary data.</text>
</comment>
<keyword evidence="2" id="KW-1185">Reference proteome</keyword>
<accession>A0A431U970</accession>
<dbReference type="Proteomes" id="UP000282184">
    <property type="component" value="Unassembled WGS sequence"/>
</dbReference>
<gene>
    <name evidence="1" type="ORF">EJV47_01345</name>
</gene>
<organism evidence="1 2">
    <name type="scientific">Hymenobacter gummosus</name>
    <dbReference type="NCBI Taxonomy" id="1776032"/>
    <lineage>
        <taxon>Bacteria</taxon>
        <taxon>Pseudomonadati</taxon>
        <taxon>Bacteroidota</taxon>
        <taxon>Cytophagia</taxon>
        <taxon>Cytophagales</taxon>
        <taxon>Hymenobacteraceae</taxon>
        <taxon>Hymenobacter</taxon>
    </lineage>
</organism>
<evidence type="ECO:0008006" key="3">
    <source>
        <dbReference type="Google" id="ProtNLM"/>
    </source>
</evidence>
<dbReference type="Pfam" id="PF03400">
    <property type="entry name" value="DDE_Tnp_IS1"/>
    <property type="match status" value="1"/>
</dbReference>
<evidence type="ECO:0000313" key="2">
    <source>
        <dbReference type="Proteomes" id="UP000282184"/>
    </source>
</evidence>
<evidence type="ECO:0000313" key="1">
    <source>
        <dbReference type="EMBL" id="RTQ53793.1"/>
    </source>
</evidence>
<dbReference type="AlphaFoldDB" id="A0A431U970"/>